<dbReference type="AlphaFoldDB" id="A9NQG8"/>
<reference evidence="9" key="2">
    <citation type="submission" date="2009-02" db="EMBL/GenBank/DDBJ databases">
        <title>Full length sequence-verified cDNA sequences from Sitka spruce (Picea sitchensis).</title>
        <authorList>
            <person name="Reid K.E."/>
            <person name="Liao N."/>
            <person name="Ralph S."/>
            <person name="Kolosova N."/>
            <person name="Oddy C."/>
            <person name="Moore R."/>
            <person name="Mayo M."/>
            <person name="Wagner S."/>
            <person name="King J."/>
            <person name="Yanchuk A."/>
            <person name="Holt R."/>
            <person name="Jones S."/>
            <person name="Marra M."/>
            <person name="Ritland C.E."/>
            <person name="Ritland K."/>
            <person name="Bohlmann J."/>
        </authorList>
    </citation>
    <scope>NUCLEOTIDE SEQUENCE</scope>
    <source>
        <tissue evidence="9">Green portion of the leader tissue</tissue>
    </source>
</reference>
<dbReference type="GO" id="GO:0034227">
    <property type="term" value="P:tRNA thio-modification"/>
    <property type="evidence" value="ECO:0007669"/>
    <property type="project" value="UniProtKB-UniRule"/>
</dbReference>
<evidence type="ECO:0000256" key="1">
    <source>
        <dbReference type="ARBA" id="ARBA00004496"/>
    </source>
</evidence>
<dbReference type="EMBL" id="BT071029">
    <property type="protein sequence ID" value="ACN40511.1"/>
    <property type="molecule type" value="mRNA"/>
</dbReference>
<evidence type="ECO:0000256" key="7">
    <source>
        <dbReference type="RuleBase" id="RU361182"/>
    </source>
</evidence>
<dbReference type="FunFam" id="3.10.20.30:FF:000021">
    <property type="entry name" value="Ubiquitin-related modifier 1"/>
    <property type="match status" value="1"/>
</dbReference>
<sequence>MEESIIEGKEREEWTLKTKMVHLTLEFGGGLELLFQSVKTHHVDVPEKSGEKQLTIGALLFWIRDNLLKERPEMFMKGNSVRPGVLVLINDCDWELCGQLEATLEEKDNVVFISTLHGG</sequence>
<keyword evidence="2 6" id="KW-0963">Cytoplasm</keyword>
<protein>
    <recommendedName>
        <fullName evidence="6">Ubiquitin-related modifier 1 homolog</fullName>
    </recommendedName>
</protein>
<dbReference type="OMA" id="DYELQPN"/>
<reference evidence="8" key="1">
    <citation type="journal article" date="2008" name="BMC Genomics">
        <title>A conifer genomics resource of 200,000 spruce (Picea spp.) ESTs and 6,464 high-quality, sequence-finished full-length cDNAs for Sitka spruce (Picea sitchensis).</title>
        <authorList>
            <person name="Ralph S.G."/>
            <person name="Chun H.J."/>
            <person name="Kolosova N."/>
            <person name="Cooper D."/>
            <person name="Oddy C."/>
            <person name="Ritland C.E."/>
            <person name="Kirkpatrick R."/>
            <person name="Moore R."/>
            <person name="Barber S."/>
            <person name="Holt R.A."/>
            <person name="Jones S.J."/>
            <person name="Marra M.A."/>
            <person name="Douglas C.J."/>
            <person name="Ritland K."/>
            <person name="Bohlmann J."/>
        </authorList>
    </citation>
    <scope>NUCLEOTIDE SEQUENCE</scope>
    <source>
        <tissue evidence="8">Green portion of the leader tissue</tissue>
    </source>
</reference>
<dbReference type="EMBL" id="EF083535">
    <property type="protein sequence ID" value="ABK22879.1"/>
    <property type="molecule type" value="mRNA"/>
</dbReference>
<feature type="cross-link" description="Glycyl lysine isopeptide (Gly-Lys) (interchain with K-? in acceptor proteins)" evidence="6">
    <location>
        <position position="119"/>
    </location>
</feature>
<dbReference type="InterPro" id="IPR015221">
    <property type="entry name" value="Urm1"/>
</dbReference>
<keyword evidence="5 6" id="KW-0833">Ubl conjugation pathway</keyword>
<comment type="subcellular location">
    <subcellularLocation>
        <location evidence="1 6 7">Cytoplasm</location>
    </subcellularLocation>
</comment>
<dbReference type="CDD" id="cd01764">
    <property type="entry name" value="Ubl_Urm1"/>
    <property type="match status" value="1"/>
</dbReference>
<dbReference type="PANTHER" id="PTHR14986">
    <property type="entry name" value="RURM1 PROTEIN"/>
    <property type="match status" value="1"/>
</dbReference>
<comment type="PTM">
    <text evidence="6">C-terminal thiocarboxylation occurs in 2 steps, it is first acyl-adenylated (-COAMP) via the hesA/moeB/thiF part of the MOCS3/UBA4 homolog, then thiocarboxylated (-COSH) via the rhodanese domain of the MOCS3/UBA4 homolog.</text>
</comment>
<dbReference type="HAMAP" id="MF_03048">
    <property type="entry name" value="Urm1"/>
    <property type="match status" value="1"/>
</dbReference>
<dbReference type="GO" id="GO:0002098">
    <property type="term" value="P:tRNA wobble uridine modification"/>
    <property type="evidence" value="ECO:0007669"/>
    <property type="project" value="UniProtKB-UniRule"/>
</dbReference>
<evidence type="ECO:0000256" key="5">
    <source>
        <dbReference type="ARBA" id="ARBA00022786"/>
    </source>
</evidence>
<dbReference type="UniPathway" id="UPA00988"/>
<evidence type="ECO:0000256" key="3">
    <source>
        <dbReference type="ARBA" id="ARBA00022499"/>
    </source>
</evidence>
<dbReference type="PIRSF" id="PIRSF037379">
    <property type="entry name" value="Ubiquitin-related_modifier_1"/>
    <property type="match status" value="1"/>
</dbReference>
<dbReference type="SUPFAM" id="SSF54285">
    <property type="entry name" value="MoaD/ThiS"/>
    <property type="match status" value="1"/>
</dbReference>
<name>A9NQG8_PICSI</name>
<evidence type="ECO:0000256" key="6">
    <source>
        <dbReference type="HAMAP-Rule" id="MF_03048"/>
    </source>
</evidence>
<dbReference type="Pfam" id="PF09138">
    <property type="entry name" value="Urm1"/>
    <property type="match status" value="1"/>
</dbReference>
<dbReference type="Gene3D" id="3.10.20.30">
    <property type="match status" value="1"/>
</dbReference>
<dbReference type="GO" id="GO:0032447">
    <property type="term" value="P:protein urmylation"/>
    <property type="evidence" value="ECO:0007669"/>
    <property type="project" value="UniProtKB-UniRule"/>
</dbReference>
<dbReference type="InterPro" id="IPR012675">
    <property type="entry name" value="Beta-grasp_dom_sf"/>
</dbReference>
<comment type="function">
    <text evidence="6">Acts as a sulfur carrier required for 2-thiolation of mcm(5)S(2)U at tRNA wobble positions of cytosolic tRNA(Lys), tRNA(Glu) and tRNA(Gln). Serves as sulfur donor in tRNA 2-thiolation reaction by being thiocarboxylated (-COSH) at its C-terminus by MOCS3. The sulfur is then transferred to tRNA to form 2-thiolation of mcm(5)S(2)U. Also acts as a ubiquitin-like protein (UBL) that is covalently conjugated via an isopeptide bond to lysine residues of target proteins. The thiocarboxylated form serves as substrate for conjugation and oxidative stress specifically induces the formation of UBL-protein conjugates.</text>
</comment>
<evidence type="ECO:0000256" key="4">
    <source>
        <dbReference type="ARBA" id="ARBA00022694"/>
    </source>
</evidence>
<feature type="modified residue" description="1-thioglycine" evidence="6">
    <location>
        <position position="119"/>
    </location>
</feature>
<evidence type="ECO:0000313" key="8">
    <source>
        <dbReference type="EMBL" id="ABK22879.1"/>
    </source>
</evidence>
<keyword evidence="3 6" id="KW-1017">Isopeptide bond</keyword>
<evidence type="ECO:0000256" key="2">
    <source>
        <dbReference type="ARBA" id="ARBA00022490"/>
    </source>
</evidence>
<comment type="pathway">
    <text evidence="6 7">tRNA modification; 5-methoxycarbonylmethyl-2-thiouridine-tRNA biosynthesis.</text>
</comment>
<keyword evidence="4 6" id="KW-0819">tRNA processing</keyword>
<accession>A9NQG8</accession>
<organism evidence="8">
    <name type="scientific">Picea sitchensis</name>
    <name type="common">Sitka spruce</name>
    <name type="synonym">Pinus sitchensis</name>
    <dbReference type="NCBI Taxonomy" id="3332"/>
    <lineage>
        <taxon>Eukaryota</taxon>
        <taxon>Viridiplantae</taxon>
        <taxon>Streptophyta</taxon>
        <taxon>Embryophyta</taxon>
        <taxon>Tracheophyta</taxon>
        <taxon>Spermatophyta</taxon>
        <taxon>Pinopsida</taxon>
        <taxon>Pinidae</taxon>
        <taxon>Conifers I</taxon>
        <taxon>Pinales</taxon>
        <taxon>Pinaceae</taxon>
        <taxon>Picea</taxon>
    </lineage>
</organism>
<evidence type="ECO:0000313" key="9">
    <source>
        <dbReference type="EMBL" id="ACN40511.1"/>
    </source>
</evidence>
<proteinExistence type="evidence at transcript level"/>
<dbReference type="InterPro" id="IPR016155">
    <property type="entry name" value="Mopterin_synth/thiamin_S_b"/>
</dbReference>
<dbReference type="GO" id="GO:0005829">
    <property type="term" value="C:cytosol"/>
    <property type="evidence" value="ECO:0007669"/>
    <property type="project" value="UniProtKB-UniRule"/>
</dbReference>
<comment type="similarity">
    <text evidence="6 7">Belongs to the URM1 family.</text>
</comment>